<dbReference type="InterPro" id="IPR008984">
    <property type="entry name" value="SMAD_FHA_dom_sf"/>
</dbReference>
<accession>A0A916JC42</accession>
<evidence type="ECO:0000313" key="2">
    <source>
        <dbReference type="EMBL" id="CAG4994746.1"/>
    </source>
</evidence>
<evidence type="ECO:0000313" key="3">
    <source>
        <dbReference type="Proteomes" id="UP000680038"/>
    </source>
</evidence>
<dbReference type="AlphaFoldDB" id="A0A916JC42"/>
<dbReference type="Pfam" id="PF00498">
    <property type="entry name" value="FHA"/>
    <property type="match status" value="1"/>
</dbReference>
<evidence type="ECO:0000259" key="1">
    <source>
        <dbReference type="PROSITE" id="PS50006"/>
    </source>
</evidence>
<gene>
    <name evidence="2" type="ORF">DYBT9275_01458</name>
</gene>
<dbReference type="InterPro" id="IPR000253">
    <property type="entry name" value="FHA_dom"/>
</dbReference>
<protein>
    <recommendedName>
        <fullName evidence="1">FHA domain-containing protein</fullName>
    </recommendedName>
</protein>
<comment type="caution">
    <text evidence="2">The sequence shown here is derived from an EMBL/GenBank/DDBJ whole genome shotgun (WGS) entry which is preliminary data.</text>
</comment>
<name>A0A916JC42_9BACT</name>
<dbReference type="RefSeq" id="WP_215238103.1">
    <property type="nucleotide sequence ID" value="NZ_CAJRAF010000001.1"/>
</dbReference>
<proteinExistence type="predicted"/>
<reference evidence="2" key="1">
    <citation type="submission" date="2021-04" db="EMBL/GenBank/DDBJ databases">
        <authorList>
            <person name="Rodrigo-Torres L."/>
            <person name="Arahal R. D."/>
            <person name="Lucena T."/>
        </authorList>
    </citation>
    <scope>NUCLEOTIDE SEQUENCE</scope>
    <source>
        <strain evidence="2">CECT 9275</strain>
    </source>
</reference>
<organism evidence="2 3">
    <name type="scientific">Dyadobacter helix</name>
    <dbReference type="NCBI Taxonomy" id="2822344"/>
    <lineage>
        <taxon>Bacteria</taxon>
        <taxon>Pseudomonadati</taxon>
        <taxon>Bacteroidota</taxon>
        <taxon>Cytophagia</taxon>
        <taxon>Cytophagales</taxon>
        <taxon>Spirosomataceae</taxon>
        <taxon>Dyadobacter</taxon>
    </lineage>
</organism>
<dbReference type="PROSITE" id="PS50006">
    <property type="entry name" value="FHA_DOMAIN"/>
    <property type="match status" value="1"/>
</dbReference>
<sequence length="189" mass="22121">MKTQVLRIGRKPDNDIVIDDLSVSHYHAVATLGNENTAELEDNDSSNGTYVDGMRVRKTLITGESSITLGKVALDPRKIFRFNKKPDDFSAEFQELRPVWDTLETERISILQSQKKIDVLLAIPYIGRIIMLWAANHYNLEGRRVKLKEDMRRMWVCPSCKQPLRDYEWLTWNDAEHLRRCPKCKARWF</sequence>
<dbReference type="SMART" id="SM00240">
    <property type="entry name" value="FHA"/>
    <property type="match status" value="1"/>
</dbReference>
<dbReference type="CDD" id="cd00060">
    <property type="entry name" value="FHA"/>
    <property type="match status" value="1"/>
</dbReference>
<dbReference type="Proteomes" id="UP000680038">
    <property type="component" value="Unassembled WGS sequence"/>
</dbReference>
<dbReference type="Gene3D" id="2.60.200.20">
    <property type="match status" value="1"/>
</dbReference>
<keyword evidence="3" id="KW-1185">Reference proteome</keyword>
<feature type="domain" description="FHA" evidence="1">
    <location>
        <begin position="6"/>
        <end position="56"/>
    </location>
</feature>
<dbReference type="SUPFAM" id="SSF49879">
    <property type="entry name" value="SMAD/FHA domain"/>
    <property type="match status" value="1"/>
</dbReference>
<dbReference type="EMBL" id="CAJRAF010000001">
    <property type="protein sequence ID" value="CAG4994746.1"/>
    <property type="molecule type" value="Genomic_DNA"/>
</dbReference>